<dbReference type="InterPro" id="IPR048248">
    <property type="entry name" value="PUA_eIF2d-like"/>
</dbReference>
<dbReference type="InterPro" id="IPR001950">
    <property type="entry name" value="SUI1"/>
</dbReference>
<reference evidence="5" key="2">
    <citation type="submission" date="2015-01" db="EMBL/GenBank/DDBJ databases">
        <title>Evolutionary Origins and Diversification of the Mycorrhizal Mutualists.</title>
        <authorList>
            <consortium name="DOE Joint Genome Institute"/>
            <consortium name="Mycorrhizal Genomics Consortium"/>
            <person name="Kohler A."/>
            <person name="Kuo A."/>
            <person name="Nagy L.G."/>
            <person name="Floudas D."/>
            <person name="Copeland A."/>
            <person name="Barry K.W."/>
            <person name="Cichocki N."/>
            <person name="Veneault-Fourrey C."/>
            <person name="LaButti K."/>
            <person name="Lindquist E.A."/>
            <person name="Lipzen A."/>
            <person name="Lundell T."/>
            <person name="Morin E."/>
            <person name="Murat C."/>
            <person name="Riley R."/>
            <person name="Ohm R."/>
            <person name="Sun H."/>
            <person name="Tunlid A."/>
            <person name="Henrissat B."/>
            <person name="Grigoriev I.V."/>
            <person name="Hibbett D.S."/>
            <person name="Martin F."/>
        </authorList>
    </citation>
    <scope>NUCLEOTIDE SEQUENCE [LARGE SCALE GENOMIC DNA]</scope>
    <source>
        <strain evidence="5">Foug A</strain>
    </source>
</reference>
<dbReference type="OrthoDB" id="199771at2759"/>
<dbReference type="Gene3D" id="3.10.400.20">
    <property type="match status" value="1"/>
</dbReference>
<dbReference type="CDD" id="cd11608">
    <property type="entry name" value="eIF2D_C"/>
    <property type="match status" value="1"/>
</dbReference>
<dbReference type="GO" id="GO:0003743">
    <property type="term" value="F:translation initiation factor activity"/>
    <property type="evidence" value="ECO:0007669"/>
    <property type="project" value="InterPro"/>
</dbReference>
<keyword evidence="5" id="KW-1185">Reference proteome</keyword>
<dbReference type="CDD" id="cd21156">
    <property type="entry name" value="PUA_eIF2d-like"/>
    <property type="match status" value="1"/>
</dbReference>
<keyword evidence="1" id="KW-0963">Cytoplasm</keyword>
<organism evidence="4 5">
    <name type="scientific">Scleroderma citrinum Foug A</name>
    <dbReference type="NCBI Taxonomy" id="1036808"/>
    <lineage>
        <taxon>Eukaryota</taxon>
        <taxon>Fungi</taxon>
        <taxon>Dikarya</taxon>
        <taxon>Basidiomycota</taxon>
        <taxon>Agaricomycotina</taxon>
        <taxon>Agaricomycetes</taxon>
        <taxon>Agaricomycetidae</taxon>
        <taxon>Boletales</taxon>
        <taxon>Sclerodermatineae</taxon>
        <taxon>Sclerodermataceae</taxon>
        <taxon>Scleroderma</taxon>
    </lineage>
</organism>
<dbReference type="Pfam" id="PF01253">
    <property type="entry name" value="SUI1"/>
    <property type="match status" value="1"/>
</dbReference>
<evidence type="ECO:0000313" key="5">
    <source>
        <dbReference type="Proteomes" id="UP000053989"/>
    </source>
</evidence>
<accession>A0A0C2ZX40</accession>
<proteinExistence type="predicted"/>
<dbReference type="InterPro" id="IPR015947">
    <property type="entry name" value="PUA-like_sf"/>
</dbReference>
<evidence type="ECO:0000256" key="1">
    <source>
        <dbReference type="ARBA" id="ARBA00022490"/>
    </source>
</evidence>
<dbReference type="EMBL" id="KN822107">
    <property type="protein sequence ID" value="KIM57027.1"/>
    <property type="molecule type" value="Genomic_DNA"/>
</dbReference>
<evidence type="ECO:0000256" key="2">
    <source>
        <dbReference type="SAM" id="MobiDB-lite"/>
    </source>
</evidence>
<name>A0A0C2ZX40_9AGAM</name>
<dbReference type="InterPro" id="IPR048247">
    <property type="entry name" value="eIF2D_N"/>
</dbReference>
<dbReference type="PANTHER" id="PTHR12217">
    <property type="entry name" value="EUKARYOTIC TRANSLATION INITIATION FACTOR 2D"/>
    <property type="match status" value="1"/>
</dbReference>
<dbReference type="HOGENOM" id="CLU_012487_1_1_1"/>
<evidence type="ECO:0000313" key="4">
    <source>
        <dbReference type="EMBL" id="KIM57027.1"/>
    </source>
</evidence>
<dbReference type="Pfam" id="PF26292">
    <property type="entry name" value="PUA_elF2D"/>
    <property type="match status" value="1"/>
</dbReference>
<dbReference type="SUPFAM" id="SSF88697">
    <property type="entry name" value="PUA domain-like"/>
    <property type="match status" value="1"/>
</dbReference>
<sequence length="611" mass="67497">MFKKSLFNLKTSAPLRSSDRRKLKQRIIEAHGVSPEIGDILVPEGLMSQKISTYTNERGVAYFSPDGDPLWFSIGKGEDDLIPTVYTLWKKYDLLPCISSPAAVIPFLIGGADLMIPGVVQISSQTVVPPQLIAITQHTNTSPTARGPPLAVGRLAVDLSMMRAGRKGKAVHVLHTWKDHMFDLGRKGDPPGIVEMEVVGEAIEGGDLKTAADPAVEDSPDAHAGEGDDKNADRSDLQPNVGSPPSAAPKTRVQPEAQLSKEEVSDLLRAAVLQAIESTVKSLSPSSFPIPAGTFYSSYILPFRPAYVRQAQLETVSGNDENSPTYPAIDIKHSSYKSLAAFLKDLDKRGILTMKDMKPEPLVLKVSASHSEVASHKLYTSLRDVQLKEEKREKREEEERSRVKEMEVRELWKPHAPSGSVRFFSEGGFNTSALYTHAELKAMVIKHITARQLINVHDQSFVNVNQDDLLLGTVARKNESHESLEFLKREEVIQRLSENMQSWYEIRATDKEPVLKKGQLKPISVGIKASKGRRASTFIHNFEPFFIEAEMMAEELRRTCAGSTSVSPMPGKGAGLKVLVQGKQIKAATEFLLSRGVPKKWIEVTEPPEKK</sequence>
<dbReference type="SUPFAM" id="SSF55159">
    <property type="entry name" value="eIF1-like"/>
    <property type="match status" value="1"/>
</dbReference>
<dbReference type="GO" id="GO:0001731">
    <property type="term" value="P:formation of translation preinitiation complex"/>
    <property type="evidence" value="ECO:0007669"/>
    <property type="project" value="InterPro"/>
</dbReference>
<dbReference type="CDD" id="cd11610">
    <property type="entry name" value="eIF2D_N"/>
    <property type="match status" value="1"/>
</dbReference>
<dbReference type="PROSITE" id="PS50296">
    <property type="entry name" value="SUI1"/>
    <property type="match status" value="1"/>
</dbReference>
<feature type="compositionally biased region" description="Basic and acidic residues" evidence="2">
    <location>
        <begin position="220"/>
        <end position="236"/>
    </location>
</feature>
<dbReference type="PROSITE" id="PS50890">
    <property type="entry name" value="PUA"/>
    <property type="match status" value="1"/>
</dbReference>
<dbReference type="AlphaFoldDB" id="A0A0C2ZX40"/>
<dbReference type="Pfam" id="PF25304">
    <property type="entry name" value="WHD_eIF2D"/>
    <property type="match status" value="1"/>
</dbReference>
<dbReference type="InterPro" id="IPR039757">
    <property type="entry name" value="EIF2D"/>
</dbReference>
<dbReference type="PANTHER" id="PTHR12217:SF4">
    <property type="entry name" value="EUKARYOTIC TRANSLATION INITIATION FACTOR 2D"/>
    <property type="match status" value="1"/>
</dbReference>
<dbReference type="InParanoid" id="A0A0C2ZX40"/>
<feature type="region of interest" description="Disordered" evidence="2">
    <location>
        <begin position="211"/>
        <end position="260"/>
    </location>
</feature>
<feature type="domain" description="SUI1" evidence="3">
    <location>
        <begin position="523"/>
        <end position="596"/>
    </location>
</feature>
<gene>
    <name evidence="4" type="ORF">SCLCIDRAFT_1219867</name>
</gene>
<dbReference type="STRING" id="1036808.A0A0C2ZX40"/>
<protein>
    <recommendedName>
        <fullName evidence="3">SUI1 domain-containing protein</fullName>
    </recommendedName>
</protein>
<dbReference type="Gene3D" id="3.30.780.10">
    <property type="entry name" value="SUI1-like domain"/>
    <property type="match status" value="1"/>
</dbReference>
<evidence type="ECO:0000259" key="3">
    <source>
        <dbReference type="PROSITE" id="PS50296"/>
    </source>
</evidence>
<dbReference type="InterPro" id="IPR058886">
    <property type="entry name" value="SWIB_eIF2D"/>
</dbReference>
<dbReference type="Pfam" id="PF17832">
    <property type="entry name" value="Pre-PUA"/>
    <property type="match status" value="1"/>
</dbReference>
<dbReference type="InterPro" id="IPR041366">
    <property type="entry name" value="Pre-PUA"/>
</dbReference>
<reference evidence="4 5" key="1">
    <citation type="submission" date="2014-04" db="EMBL/GenBank/DDBJ databases">
        <authorList>
            <consortium name="DOE Joint Genome Institute"/>
            <person name="Kuo A."/>
            <person name="Kohler A."/>
            <person name="Nagy L.G."/>
            <person name="Floudas D."/>
            <person name="Copeland A."/>
            <person name="Barry K.W."/>
            <person name="Cichocki N."/>
            <person name="Veneault-Fourrey C."/>
            <person name="LaButti K."/>
            <person name="Lindquist E.A."/>
            <person name="Lipzen A."/>
            <person name="Lundell T."/>
            <person name="Morin E."/>
            <person name="Murat C."/>
            <person name="Sun H."/>
            <person name="Tunlid A."/>
            <person name="Henrissat B."/>
            <person name="Grigoriev I.V."/>
            <person name="Hibbett D.S."/>
            <person name="Martin F."/>
            <person name="Nordberg H.P."/>
            <person name="Cantor M.N."/>
            <person name="Hua S.X."/>
        </authorList>
    </citation>
    <scope>NUCLEOTIDE SEQUENCE [LARGE SCALE GENOMIC DNA]</scope>
    <source>
        <strain evidence="4 5">Foug A</strain>
    </source>
</reference>
<dbReference type="InterPro" id="IPR057429">
    <property type="entry name" value="WH_eIF2D"/>
</dbReference>
<dbReference type="InterPro" id="IPR036877">
    <property type="entry name" value="SUI1_dom_sf"/>
</dbReference>
<dbReference type="Pfam" id="PF26291">
    <property type="entry name" value="SWIB_eIF2D"/>
    <property type="match status" value="1"/>
</dbReference>
<dbReference type="InterPro" id="IPR039759">
    <property type="entry name" value="eIF2D_SUI1"/>
</dbReference>
<dbReference type="Proteomes" id="UP000053989">
    <property type="component" value="Unassembled WGS sequence"/>
</dbReference>